<name>A0A4C1U0W8_EUMVA</name>
<keyword evidence="7" id="KW-0675">Receptor</keyword>
<dbReference type="InterPro" id="IPR000276">
    <property type="entry name" value="GPCR_Rhodpsn"/>
</dbReference>
<sequence>MTFDINTSRDGFGGSQWRSGDSLPRAAHHYPSTWFRTPHMENDTEPPGYAPYYSPFRSGEGVPAVEMLGAGLTGEDLAAVPTHWLAFPAPPAAAHTALALLYTFFTAAALLGNGLVIYIFATTKSLRTSSNLLILQLAVMDFIMMAKAPIFIYNSVMRGFATGALGCQIFSLMGAYSGIGAGMTNACIAYDSLNISAVAPLHHLVSHQSWQTVVSGRPIGAQNMLWLVDETDGYLEEKVLLMIVLVWIYATPWALLPLFKIWGRFVPVKVARIPADSVPPSLPFQAGTFTPLTQLRNCVKGYLTSCTFDYLTNTFDTKLFVGCIFVCSYVFPMSLIIYFYSGIVKQVFAHEAALRYAMLY</sequence>
<dbReference type="Gene3D" id="1.20.1070.10">
    <property type="entry name" value="Rhodopsin 7-helix transmembrane proteins"/>
    <property type="match status" value="1"/>
</dbReference>
<dbReference type="EMBL" id="BGZK01000112">
    <property type="protein sequence ID" value="GBP19858.1"/>
    <property type="molecule type" value="Genomic_DNA"/>
</dbReference>
<keyword evidence="6 12" id="KW-0472">Membrane</keyword>
<comment type="subcellular location">
    <subcellularLocation>
        <location evidence="1">Membrane</location>
        <topology evidence="1">Multi-pass membrane protein</topology>
    </subcellularLocation>
</comment>
<dbReference type="InterPro" id="IPR050125">
    <property type="entry name" value="GPCR_opsins"/>
</dbReference>
<dbReference type="Proteomes" id="UP000299102">
    <property type="component" value="Unassembled WGS sequence"/>
</dbReference>
<keyword evidence="15" id="KW-1185">Reference proteome</keyword>
<proteinExistence type="inferred from homology"/>
<feature type="transmembrane region" description="Helical" evidence="12">
    <location>
        <begin position="132"/>
        <end position="153"/>
    </location>
</feature>
<feature type="region of interest" description="Disordered" evidence="11">
    <location>
        <begin position="1"/>
        <end position="20"/>
    </location>
</feature>
<evidence type="ECO:0000256" key="10">
    <source>
        <dbReference type="ARBA" id="ARBA00023305"/>
    </source>
</evidence>
<dbReference type="GO" id="GO:0016020">
    <property type="term" value="C:membrane"/>
    <property type="evidence" value="ECO:0007669"/>
    <property type="project" value="UniProtKB-SubCell"/>
</dbReference>
<dbReference type="OrthoDB" id="2105199at2759"/>
<evidence type="ECO:0000256" key="3">
    <source>
        <dbReference type="ARBA" id="ARBA00022692"/>
    </source>
</evidence>
<keyword evidence="9" id="KW-0807">Transducer</keyword>
<accession>A0A4C1U0W8</accession>
<dbReference type="PRINTS" id="PR00237">
    <property type="entry name" value="GPCRRHODOPSN"/>
</dbReference>
<dbReference type="PROSITE" id="PS50262">
    <property type="entry name" value="G_PROTEIN_RECEP_F1_2"/>
    <property type="match status" value="1"/>
</dbReference>
<comment type="caution">
    <text evidence="14">The sequence shown here is derived from an EMBL/GenBank/DDBJ whole genome shotgun (WGS) entry which is preliminary data.</text>
</comment>
<evidence type="ECO:0000256" key="6">
    <source>
        <dbReference type="ARBA" id="ARBA00023136"/>
    </source>
</evidence>
<feature type="transmembrane region" description="Helical" evidence="12">
    <location>
        <begin position="97"/>
        <end position="120"/>
    </location>
</feature>
<dbReference type="GO" id="GO:0004930">
    <property type="term" value="F:G protein-coupled receptor activity"/>
    <property type="evidence" value="ECO:0007669"/>
    <property type="project" value="UniProtKB-KW"/>
</dbReference>
<feature type="domain" description="G-protein coupled receptors family 1 profile" evidence="13">
    <location>
        <begin position="112"/>
        <end position="360"/>
    </location>
</feature>
<feature type="transmembrane region" description="Helical" evidence="12">
    <location>
        <begin position="159"/>
        <end position="179"/>
    </location>
</feature>
<organism evidence="14 15">
    <name type="scientific">Eumeta variegata</name>
    <name type="common">Bagworm moth</name>
    <name type="synonym">Eumeta japonica</name>
    <dbReference type="NCBI Taxonomy" id="151549"/>
    <lineage>
        <taxon>Eukaryota</taxon>
        <taxon>Metazoa</taxon>
        <taxon>Ecdysozoa</taxon>
        <taxon>Arthropoda</taxon>
        <taxon>Hexapoda</taxon>
        <taxon>Insecta</taxon>
        <taxon>Pterygota</taxon>
        <taxon>Neoptera</taxon>
        <taxon>Endopterygota</taxon>
        <taxon>Lepidoptera</taxon>
        <taxon>Glossata</taxon>
        <taxon>Ditrysia</taxon>
        <taxon>Tineoidea</taxon>
        <taxon>Psychidae</taxon>
        <taxon>Oiketicinae</taxon>
        <taxon>Eumeta</taxon>
    </lineage>
</organism>
<evidence type="ECO:0000256" key="8">
    <source>
        <dbReference type="ARBA" id="ARBA00023180"/>
    </source>
</evidence>
<protein>
    <submittedName>
        <fullName evidence="14">Opsin-2</fullName>
    </submittedName>
</protein>
<comment type="similarity">
    <text evidence="2">Belongs to the G-protein coupled receptor 1 family.</text>
</comment>
<evidence type="ECO:0000256" key="9">
    <source>
        <dbReference type="ARBA" id="ARBA00023224"/>
    </source>
</evidence>
<evidence type="ECO:0000256" key="5">
    <source>
        <dbReference type="ARBA" id="ARBA00023040"/>
    </source>
</evidence>
<keyword evidence="4 12" id="KW-1133">Transmembrane helix</keyword>
<keyword evidence="3 12" id="KW-0812">Transmembrane</keyword>
<keyword evidence="10" id="KW-0716">Sensory transduction</keyword>
<evidence type="ECO:0000256" key="4">
    <source>
        <dbReference type="ARBA" id="ARBA00022989"/>
    </source>
</evidence>
<dbReference type="GO" id="GO:0007601">
    <property type="term" value="P:visual perception"/>
    <property type="evidence" value="ECO:0007669"/>
    <property type="project" value="UniProtKB-KW"/>
</dbReference>
<feature type="transmembrane region" description="Helical" evidence="12">
    <location>
        <begin position="319"/>
        <end position="340"/>
    </location>
</feature>
<dbReference type="InterPro" id="IPR017452">
    <property type="entry name" value="GPCR_Rhodpsn_7TM"/>
</dbReference>
<keyword evidence="5" id="KW-0297">G-protein coupled receptor</keyword>
<dbReference type="Pfam" id="PF00001">
    <property type="entry name" value="7tm_1"/>
    <property type="match status" value="1"/>
</dbReference>
<evidence type="ECO:0000256" key="7">
    <source>
        <dbReference type="ARBA" id="ARBA00023170"/>
    </source>
</evidence>
<gene>
    <name evidence="14" type="primary">OP2</name>
    <name evidence="14" type="ORF">EVAR_75151_1</name>
</gene>
<keyword evidence="10" id="KW-0844">Vision</keyword>
<evidence type="ECO:0000256" key="11">
    <source>
        <dbReference type="SAM" id="MobiDB-lite"/>
    </source>
</evidence>
<feature type="transmembrane region" description="Helical" evidence="12">
    <location>
        <begin position="239"/>
        <end position="259"/>
    </location>
</feature>
<reference evidence="14 15" key="1">
    <citation type="journal article" date="2019" name="Commun. Biol.">
        <title>The bagworm genome reveals a unique fibroin gene that provides high tensile strength.</title>
        <authorList>
            <person name="Kono N."/>
            <person name="Nakamura H."/>
            <person name="Ohtoshi R."/>
            <person name="Tomita M."/>
            <person name="Numata K."/>
            <person name="Arakawa K."/>
        </authorList>
    </citation>
    <scope>NUCLEOTIDE SEQUENCE [LARGE SCALE GENOMIC DNA]</scope>
</reference>
<evidence type="ECO:0000256" key="12">
    <source>
        <dbReference type="SAM" id="Phobius"/>
    </source>
</evidence>
<dbReference type="AlphaFoldDB" id="A0A4C1U0W8"/>
<evidence type="ECO:0000259" key="13">
    <source>
        <dbReference type="PROSITE" id="PS50262"/>
    </source>
</evidence>
<dbReference type="SUPFAM" id="SSF81321">
    <property type="entry name" value="Family A G protein-coupled receptor-like"/>
    <property type="match status" value="1"/>
</dbReference>
<evidence type="ECO:0000313" key="15">
    <source>
        <dbReference type="Proteomes" id="UP000299102"/>
    </source>
</evidence>
<dbReference type="PANTHER" id="PTHR24240">
    <property type="entry name" value="OPSIN"/>
    <property type="match status" value="1"/>
</dbReference>
<dbReference type="STRING" id="151549.A0A4C1U0W8"/>
<keyword evidence="8" id="KW-0325">Glycoprotein</keyword>
<evidence type="ECO:0000256" key="2">
    <source>
        <dbReference type="ARBA" id="ARBA00010663"/>
    </source>
</evidence>
<evidence type="ECO:0000256" key="1">
    <source>
        <dbReference type="ARBA" id="ARBA00004141"/>
    </source>
</evidence>
<evidence type="ECO:0000313" key="14">
    <source>
        <dbReference type="EMBL" id="GBP19858.1"/>
    </source>
</evidence>